<dbReference type="PANTHER" id="PTHR37544:SF3">
    <property type="entry name" value="SPRAY"/>
    <property type="match status" value="1"/>
</dbReference>
<feature type="transmembrane region" description="Helical" evidence="2">
    <location>
        <begin position="362"/>
        <end position="382"/>
    </location>
</feature>
<keyword evidence="2" id="KW-0472">Membrane</keyword>
<keyword evidence="2" id="KW-0812">Transmembrane</keyword>
<gene>
    <name evidence="3" type="ORF">CC78DRAFT_607034</name>
</gene>
<dbReference type="EMBL" id="ML986648">
    <property type="protein sequence ID" value="KAF2261894.1"/>
    <property type="molecule type" value="Genomic_DNA"/>
</dbReference>
<accession>A0A9P4K2S8</accession>
<comment type="caution">
    <text evidence="3">The sequence shown here is derived from an EMBL/GenBank/DDBJ whole genome shotgun (WGS) entry which is preliminary data.</text>
</comment>
<evidence type="ECO:0000256" key="2">
    <source>
        <dbReference type="SAM" id="Phobius"/>
    </source>
</evidence>
<sequence>MTSIQIETPGTCFSDHGSMKVGRAASPQGTSIPNPNAYLRTPSTVLVTATAIKSAYFQYPTDRPAPGAPGPDSYLHGEISTPSQYFVGAYLPILVAVLFAIPWILINRAVKSMEPFFELSSPSGASAERSITAVCTSFQYSVKSLTNGRWAVVVSDLLTIGSVLITPLAPEAVSIHLIGECDATTLGCTGNIGVLIPAMRAIQAILALIALLTIVLALLLRRNMHLVSDPRSIAGLAAIFSNSDIRRDFIEIRGLATRKNIDESLKGCMYKLCFNPGYDGLPTVELEKVSNGQRVLVPNRDISHVYTPVGFNKPLGLFPTHRLSASLLFILLCGLITLIIVYRFTGGDNGFERFMDSQGFGIRFFFTSISVLIGLYWRWIFYELALLAPYRRLVQGNALADDSILMTNTAYPISTIYSALFSRHYALALVATVVILSEILTVALATIPFSSANLWVAYDVSTWISVAVISVMLLTLVLLFFHQEPNLPIKPNSIAANLIYLCDSSLPDLFRGLAVLNTNERNNRIRQWGYRYCIGPSKYPSPGGFSVGINQMPVMT</sequence>
<reference evidence="4" key="1">
    <citation type="journal article" date="2020" name="Stud. Mycol.">
        <title>101 Dothideomycetes genomes: A test case for predicting lifestyles and emergence of pathogens.</title>
        <authorList>
            <person name="Haridas S."/>
            <person name="Albert R."/>
            <person name="Binder M."/>
            <person name="Bloem J."/>
            <person name="LaButti K."/>
            <person name="Salamov A."/>
            <person name="Andreopoulos B."/>
            <person name="Baker S."/>
            <person name="Barry K."/>
            <person name="Bills G."/>
            <person name="Bluhm B."/>
            <person name="Cannon C."/>
            <person name="Castanera R."/>
            <person name="Culley D."/>
            <person name="Daum C."/>
            <person name="Ezra D."/>
            <person name="Gonzalez J."/>
            <person name="Henrissat B."/>
            <person name="Kuo A."/>
            <person name="Liang C."/>
            <person name="Lipzen A."/>
            <person name="Lutzoni F."/>
            <person name="Magnuson J."/>
            <person name="Mondo S."/>
            <person name="Nolan M."/>
            <person name="Ohm R."/>
            <person name="Pangilinan J."/>
            <person name="Park H.-J."/>
            <person name="Ramirez L."/>
            <person name="Alfaro M."/>
            <person name="Sun H."/>
            <person name="Tritt A."/>
            <person name="Yoshinaga Y."/>
            <person name="Zwiers L.-H."/>
            <person name="Turgeon B."/>
            <person name="Goodwin S."/>
            <person name="Spatafora J."/>
            <person name="Crous P."/>
            <person name="Grigoriev I."/>
        </authorList>
    </citation>
    <scope>NUCLEOTIDE SEQUENCE [LARGE SCALE GENOMIC DNA]</scope>
    <source>
        <strain evidence="4">CBS 304.66</strain>
    </source>
</reference>
<keyword evidence="2" id="KW-1133">Transmembrane helix</keyword>
<dbReference type="AlphaFoldDB" id="A0A9P4K2S8"/>
<feature type="transmembrane region" description="Helical" evidence="2">
    <location>
        <begin position="85"/>
        <end position="106"/>
    </location>
</feature>
<evidence type="ECO:0000313" key="3">
    <source>
        <dbReference type="EMBL" id="KAF2261894.1"/>
    </source>
</evidence>
<proteinExistence type="predicted"/>
<protein>
    <submittedName>
        <fullName evidence="3">Uncharacterized protein</fullName>
    </submittedName>
</protein>
<evidence type="ECO:0000256" key="1">
    <source>
        <dbReference type="SAM" id="MobiDB-lite"/>
    </source>
</evidence>
<dbReference type="InterPro" id="IPR021840">
    <property type="entry name" value="DUF3433"/>
</dbReference>
<feature type="transmembrane region" description="Helical" evidence="2">
    <location>
        <begin position="201"/>
        <end position="220"/>
    </location>
</feature>
<feature type="transmembrane region" description="Helical" evidence="2">
    <location>
        <begin position="460"/>
        <end position="481"/>
    </location>
</feature>
<organism evidence="3 4">
    <name type="scientific">Lojkania enalia</name>
    <dbReference type="NCBI Taxonomy" id="147567"/>
    <lineage>
        <taxon>Eukaryota</taxon>
        <taxon>Fungi</taxon>
        <taxon>Dikarya</taxon>
        <taxon>Ascomycota</taxon>
        <taxon>Pezizomycotina</taxon>
        <taxon>Dothideomycetes</taxon>
        <taxon>Pleosporomycetidae</taxon>
        <taxon>Pleosporales</taxon>
        <taxon>Pleosporales incertae sedis</taxon>
        <taxon>Lojkania</taxon>
    </lineage>
</organism>
<feature type="transmembrane region" description="Helical" evidence="2">
    <location>
        <begin position="323"/>
        <end position="342"/>
    </location>
</feature>
<feature type="region of interest" description="Disordered" evidence="1">
    <location>
        <begin position="1"/>
        <end position="34"/>
    </location>
</feature>
<dbReference type="OrthoDB" id="3799185at2759"/>
<dbReference type="PANTHER" id="PTHR37544">
    <property type="entry name" value="SPRAY-RELATED"/>
    <property type="match status" value="1"/>
</dbReference>
<feature type="transmembrane region" description="Helical" evidence="2">
    <location>
        <begin position="425"/>
        <end position="448"/>
    </location>
</feature>
<dbReference type="Proteomes" id="UP000800093">
    <property type="component" value="Unassembled WGS sequence"/>
</dbReference>
<evidence type="ECO:0000313" key="4">
    <source>
        <dbReference type="Proteomes" id="UP000800093"/>
    </source>
</evidence>
<name>A0A9P4K2S8_9PLEO</name>
<dbReference type="Pfam" id="PF11915">
    <property type="entry name" value="DUF3433"/>
    <property type="match status" value="2"/>
</dbReference>
<keyword evidence="4" id="KW-1185">Reference proteome</keyword>